<reference evidence="2 3" key="1">
    <citation type="submission" date="2020-08" db="EMBL/GenBank/DDBJ databases">
        <title>Genomic Encyclopedia of Type Strains, Phase IV (KMG-IV): sequencing the most valuable type-strain genomes for metagenomic binning, comparative biology and taxonomic classification.</title>
        <authorList>
            <person name="Goeker M."/>
        </authorList>
    </citation>
    <scope>NUCLEOTIDE SEQUENCE [LARGE SCALE GENOMIC DNA]</scope>
    <source>
        <strain evidence="2 3">DSM 22548</strain>
    </source>
</reference>
<gene>
    <name evidence="2" type="ORF">FHS60_001375</name>
</gene>
<keyword evidence="1" id="KW-0732">Signal</keyword>
<organism evidence="2 3">
    <name type="scientific">Alloprevotella rava</name>
    <dbReference type="NCBI Taxonomy" id="671218"/>
    <lineage>
        <taxon>Bacteria</taxon>
        <taxon>Pseudomonadati</taxon>
        <taxon>Bacteroidota</taxon>
        <taxon>Bacteroidia</taxon>
        <taxon>Bacteroidales</taxon>
        <taxon>Prevotellaceae</taxon>
        <taxon>Alloprevotella</taxon>
    </lineage>
</organism>
<accession>A0A7W5UNH9</accession>
<name>A0A7W5UNH9_9BACT</name>
<proteinExistence type="predicted"/>
<evidence type="ECO:0000313" key="3">
    <source>
        <dbReference type="Proteomes" id="UP000541425"/>
    </source>
</evidence>
<dbReference type="Proteomes" id="UP000541425">
    <property type="component" value="Unassembled WGS sequence"/>
</dbReference>
<sequence>MKRITLLMMLLLSVAGLQAKDLVVALKNGQKITFSLSDNPVITYAGTTFKAVGGSNEVTTDLSNVQKYYFEDSPTTGLGTTTTRPTLQNGTAHFSGLPTGTLVSLYATDGRLLHSTKANSNGDAHISFGQYPAGTYVITAGSAIIKVVNK</sequence>
<feature type="chain" id="PRO_5031218114" description="T9SS C-terminal target domain-containing protein" evidence="1">
    <location>
        <begin position="20"/>
        <end position="150"/>
    </location>
</feature>
<comment type="caution">
    <text evidence="2">The sequence shown here is derived from an EMBL/GenBank/DDBJ whole genome shotgun (WGS) entry which is preliminary data.</text>
</comment>
<evidence type="ECO:0008006" key="4">
    <source>
        <dbReference type="Google" id="ProtNLM"/>
    </source>
</evidence>
<feature type="signal peptide" evidence="1">
    <location>
        <begin position="1"/>
        <end position="19"/>
    </location>
</feature>
<dbReference type="RefSeq" id="WP_183696636.1">
    <property type="nucleotide sequence ID" value="NZ_JACICA010000006.1"/>
</dbReference>
<dbReference type="EMBL" id="JACICA010000006">
    <property type="protein sequence ID" value="MBB3702902.1"/>
    <property type="molecule type" value="Genomic_DNA"/>
</dbReference>
<evidence type="ECO:0000256" key="1">
    <source>
        <dbReference type="SAM" id="SignalP"/>
    </source>
</evidence>
<protein>
    <recommendedName>
        <fullName evidence="4">T9SS C-terminal target domain-containing protein</fullName>
    </recommendedName>
</protein>
<dbReference type="AlphaFoldDB" id="A0A7W5UNH9"/>
<evidence type="ECO:0000313" key="2">
    <source>
        <dbReference type="EMBL" id="MBB3702902.1"/>
    </source>
</evidence>